<dbReference type="GO" id="GO:0071555">
    <property type="term" value="P:cell wall organization"/>
    <property type="evidence" value="ECO:0007669"/>
    <property type="project" value="UniProtKB-KW"/>
</dbReference>
<gene>
    <name evidence="20 22" type="primary">murB</name>
    <name evidence="22" type="ORF">H0A36_03205</name>
</gene>
<evidence type="ECO:0000256" key="13">
    <source>
        <dbReference type="ARBA" id="ARBA00022960"/>
    </source>
</evidence>
<dbReference type="NCBIfam" id="NF010478">
    <property type="entry name" value="PRK13903.1"/>
    <property type="match status" value="1"/>
</dbReference>
<evidence type="ECO:0000256" key="15">
    <source>
        <dbReference type="ARBA" id="ARBA00023002"/>
    </source>
</evidence>
<dbReference type="InterPro" id="IPR011601">
    <property type="entry name" value="MurB_C"/>
</dbReference>
<dbReference type="SUPFAM" id="SSF56194">
    <property type="entry name" value="Uridine diphospho-N-Acetylenolpyruvylglucosamine reductase, MurB, C-terminal domain"/>
    <property type="match status" value="1"/>
</dbReference>
<keyword evidence="14 20" id="KW-0573">Peptidoglycan synthesis</keyword>
<dbReference type="GO" id="GO:0008360">
    <property type="term" value="P:regulation of cell shape"/>
    <property type="evidence" value="ECO:0007669"/>
    <property type="project" value="UniProtKB-KW"/>
</dbReference>
<evidence type="ECO:0000256" key="6">
    <source>
        <dbReference type="ARBA" id="ARBA00012518"/>
    </source>
</evidence>
<dbReference type="EMBL" id="JACCKB010000003">
    <property type="protein sequence ID" value="NYZ65001.1"/>
    <property type="molecule type" value="Genomic_DNA"/>
</dbReference>
<evidence type="ECO:0000259" key="21">
    <source>
        <dbReference type="PROSITE" id="PS51387"/>
    </source>
</evidence>
<dbReference type="PROSITE" id="PS51387">
    <property type="entry name" value="FAD_PCMH"/>
    <property type="match status" value="1"/>
</dbReference>
<feature type="domain" description="FAD-binding PCMH-type" evidence="21">
    <location>
        <begin position="17"/>
        <end position="189"/>
    </location>
</feature>
<dbReference type="AlphaFoldDB" id="A0A853I4X3"/>
<dbReference type="InterPro" id="IPR016169">
    <property type="entry name" value="FAD-bd_PCMH_sub2"/>
</dbReference>
<dbReference type="InterPro" id="IPR003170">
    <property type="entry name" value="MurB"/>
</dbReference>
<dbReference type="Pfam" id="PF02873">
    <property type="entry name" value="MurB_C"/>
    <property type="match status" value="1"/>
</dbReference>
<evidence type="ECO:0000256" key="14">
    <source>
        <dbReference type="ARBA" id="ARBA00022984"/>
    </source>
</evidence>
<protein>
    <recommendedName>
        <fullName evidence="7 20">UDP-N-acetylenolpyruvoylglucosamine reductase</fullName>
        <ecNumber evidence="6 20">1.3.1.98</ecNumber>
    </recommendedName>
    <alternativeName>
        <fullName evidence="18 20">UDP-N-acetylmuramate dehydrogenase</fullName>
    </alternativeName>
</protein>
<evidence type="ECO:0000256" key="9">
    <source>
        <dbReference type="ARBA" id="ARBA00022618"/>
    </source>
</evidence>
<comment type="cofactor">
    <cofactor evidence="1 20">
        <name>FAD</name>
        <dbReference type="ChEBI" id="CHEBI:57692"/>
    </cofactor>
</comment>
<dbReference type="GO" id="GO:0005829">
    <property type="term" value="C:cytosol"/>
    <property type="evidence" value="ECO:0007669"/>
    <property type="project" value="TreeGrafter"/>
</dbReference>
<dbReference type="EC" id="1.3.1.98" evidence="6 20"/>
<dbReference type="GO" id="GO:0008762">
    <property type="term" value="F:UDP-N-acetylmuramate dehydrogenase activity"/>
    <property type="evidence" value="ECO:0007669"/>
    <property type="project" value="UniProtKB-UniRule"/>
</dbReference>
<comment type="caution">
    <text evidence="22">The sequence shown here is derived from an EMBL/GenBank/DDBJ whole genome shotgun (WGS) entry which is preliminary data.</text>
</comment>
<feature type="active site" description="Proton donor" evidence="20">
    <location>
        <position position="236"/>
    </location>
</feature>
<dbReference type="GO" id="GO:0009252">
    <property type="term" value="P:peptidoglycan biosynthetic process"/>
    <property type="evidence" value="ECO:0007669"/>
    <property type="project" value="UniProtKB-UniRule"/>
</dbReference>
<evidence type="ECO:0000256" key="19">
    <source>
        <dbReference type="ARBA" id="ARBA00048914"/>
    </source>
</evidence>
<keyword evidence="10 20" id="KW-0285">Flavoprotein</keyword>
<dbReference type="HAMAP" id="MF_00037">
    <property type="entry name" value="MurB"/>
    <property type="match status" value="1"/>
</dbReference>
<proteinExistence type="inferred from homology"/>
<evidence type="ECO:0000256" key="18">
    <source>
        <dbReference type="ARBA" id="ARBA00031026"/>
    </source>
</evidence>
<comment type="catalytic activity">
    <reaction evidence="19 20">
        <text>UDP-N-acetyl-alpha-D-muramate + NADP(+) = UDP-N-acetyl-3-O-(1-carboxyvinyl)-alpha-D-glucosamine + NADPH + H(+)</text>
        <dbReference type="Rhea" id="RHEA:12248"/>
        <dbReference type="ChEBI" id="CHEBI:15378"/>
        <dbReference type="ChEBI" id="CHEBI:57783"/>
        <dbReference type="ChEBI" id="CHEBI:58349"/>
        <dbReference type="ChEBI" id="CHEBI:68483"/>
        <dbReference type="ChEBI" id="CHEBI:70757"/>
        <dbReference type="EC" id="1.3.1.98"/>
    </reaction>
</comment>
<dbReference type="Gene3D" id="3.90.78.10">
    <property type="entry name" value="UDP-N-acetylenolpyruvoylglucosamine reductase, C-terminal domain"/>
    <property type="match status" value="1"/>
</dbReference>
<dbReference type="UniPathway" id="UPA00219"/>
<feature type="active site" evidence="20">
    <location>
        <position position="166"/>
    </location>
</feature>
<name>A0A853I4X3_9GAMM</name>
<dbReference type="SUPFAM" id="SSF56176">
    <property type="entry name" value="FAD-binding/transporter-associated domain-like"/>
    <property type="match status" value="1"/>
</dbReference>
<keyword evidence="8 20" id="KW-0963">Cytoplasm</keyword>
<dbReference type="NCBIfam" id="NF000755">
    <property type="entry name" value="PRK00046.1"/>
    <property type="match status" value="1"/>
</dbReference>
<dbReference type="GO" id="GO:0071949">
    <property type="term" value="F:FAD binding"/>
    <property type="evidence" value="ECO:0007669"/>
    <property type="project" value="InterPro"/>
</dbReference>
<evidence type="ECO:0000256" key="16">
    <source>
        <dbReference type="ARBA" id="ARBA00023306"/>
    </source>
</evidence>
<organism evidence="22 23">
    <name type="scientific">Spartinivicinus marinus</name>
    <dbReference type="NCBI Taxonomy" id="2994442"/>
    <lineage>
        <taxon>Bacteria</taxon>
        <taxon>Pseudomonadati</taxon>
        <taxon>Pseudomonadota</taxon>
        <taxon>Gammaproteobacteria</taxon>
        <taxon>Oceanospirillales</taxon>
        <taxon>Zooshikellaceae</taxon>
        <taxon>Spartinivicinus</taxon>
    </lineage>
</organism>
<keyword evidence="23" id="KW-1185">Reference proteome</keyword>
<dbReference type="GO" id="GO:0051301">
    <property type="term" value="P:cell division"/>
    <property type="evidence" value="ECO:0007669"/>
    <property type="project" value="UniProtKB-KW"/>
</dbReference>
<comment type="similarity">
    <text evidence="5 20">Belongs to the MurB family.</text>
</comment>
<keyword evidence="16 20" id="KW-0131">Cell cycle</keyword>
<dbReference type="PANTHER" id="PTHR21071:SF4">
    <property type="entry name" value="UDP-N-ACETYLENOLPYRUVOYLGLUCOSAMINE REDUCTASE"/>
    <property type="match status" value="1"/>
</dbReference>
<evidence type="ECO:0000256" key="2">
    <source>
        <dbReference type="ARBA" id="ARBA00003921"/>
    </source>
</evidence>
<comment type="subcellular location">
    <subcellularLocation>
        <location evidence="3 20">Cytoplasm</location>
    </subcellularLocation>
</comment>
<dbReference type="InterPro" id="IPR016166">
    <property type="entry name" value="FAD-bd_PCMH"/>
</dbReference>
<evidence type="ECO:0000313" key="23">
    <source>
        <dbReference type="Proteomes" id="UP000569732"/>
    </source>
</evidence>
<evidence type="ECO:0000256" key="10">
    <source>
        <dbReference type="ARBA" id="ARBA00022630"/>
    </source>
</evidence>
<evidence type="ECO:0000256" key="20">
    <source>
        <dbReference type="HAMAP-Rule" id="MF_00037"/>
    </source>
</evidence>
<dbReference type="PANTHER" id="PTHR21071">
    <property type="entry name" value="UDP-N-ACETYLENOLPYRUVOYLGLUCOSAMINE REDUCTASE"/>
    <property type="match status" value="1"/>
</dbReference>
<keyword evidence="13 20" id="KW-0133">Cell shape</keyword>
<evidence type="ECO:0000256" key="5">
    <source>
        <dbReference type="ARBA" id="ARBA00010485"/>
    </source>
</evidence>
<comment type="pathway">
    <text evidence="4 20">Cell wall biogenesis; peptidoglycan biosynthesis.</text>
</comment>
<dbReference type="InterPro" id="IPR036318">
    <property type="entry name" value="FAD-bd_PCMH-like_sf"/>
</dbReference>
<dbReference type="Gene3D" id="3.30.465.10">
    <property type="match status" value="1"/>
</dbReference>
<evidence type="ECO:0000256" key="17">
    <source>
        <dbReference type="ARBA" id="ARBA00023316"/>
    </source>
</evidence>
<accession>A0A853I4X3</accession>
<keyword evidence="11 20" id="KW-0274">FAD</keyword>
<comment type="function">
    <text evidence="2 20">Cell wall formation.</text>
</comment>
<keyword evidence="17 20" id="KW-0961">Cell wall biogenesis/degradation</keyword>
<evidence type="ECO:0000256" key="11">
    <source>
        <dbReference type="ARBA" id="ARBA00022827"/>
    </source>
</evidence>
<keyword evidence="12 20" id="KW-0521">NADP</keyword>
<dbReference type="InterPro" id="IPR036635">
    <property type="entry name" value="MurB_C_sf"/>
</dbReference>
<dbReference type="InterPro" id="IPR006094">
    <property type="entry name" value="Oxid_FAD_bind_N"/>
</dbReference>
<evidence type="ECO:0000256" key="3">
    <source>
        <dbReference type="ARBA" id="ARBA00004496"/>
    </source>
</evidence>
<dbReference type="NCBIfam" id="TIGR00179">
    <property type="entry name" value="murB"/>
    <property type="match status" value="1"/>
</dbReference>
<dbReference type="Gene3D" id="3.30.43.10">
    <property type="entry name" value="Uridine Diphospho-n-acetylenolpyruvylglucosamine Reductase, domain 2"/>
    <property type="match status" value="1"/>
</dbReference>
<dbReference type="RefSeq" id="WP_180567034.1">
    <property type="nucleotide sequence ID" value="NZ_JACCKB010000003.1"/>
</dbReference>
<evidence type="ECO:0000256" key="4">
    <source>
        <dbReference type="ARBA" id="ARBA00004752"/>
    </source>
</evidence>
<feature type="active site" evidence="20">
    <location>
        <position position="332"/>
    </location>
</feature>
<keyword evidence="15 20" id="KW-0560">Oxidoreductase</keyword>
<evidence type="ECO:0000256" key="8">
    <source>
        <dbReference type="ARBA" id="ARBA00022490"/>
    </source>
</evidence>
<evidence type="ECO:0000256" key="7">
    <source>
        <dbReference type="ARBA" id="ARBA00015188"/>
    </source>
</evidence>
<evidence type="ECO:0000256" key="12">
    <source>
        <dbReference type="ARBA" id="ARBA00022857"/>
    </source>
</evidence>
<reference evidence="22 23" key="1">
    <citation type="submission" date="2020-07" db="EMBL/GenBank/DDBJ databases">
        <title>Endozoicomonas sp. nov., isolated from sediment.</title>
        <authorList>
            <person name="Gu T."/>
        </authorList>
    </citation>
    <scope>NUCLEOTIDE SEQUENCE [LARGE SCALE GENOMIC DNA]</scope>
    <source>
        <strain evidence="22 23">SM1973</strain>
    </source>
</reference>
<dbReference type="Proteomes" id="UP000569732">
    <property type="component" value="Unassembled WGS sequence"/>
</dbReference>
<sequence>MTLSVKRQVALQSHHTLGCPASTEYWVEVRSLSELTKAVQYAKSHQLTLLPLGGGSNVVFTQHFEGLIVKIAIQGKQIVAQQNGQVIVEAGAGESWHQFVCWALQQGLSGLENLSLIPGTVGAAPIQNIGAYGVELKDVMESLWAFNQETEEIKQFSVDECQFGYRESIFKQPDSPWIIAKVAFRLNTEFQPKLHYYPLSQLLADKPVTPELVSDTVCYIRSSKLPDPSVLGNAGSFFKNPVISQAQLKAILQSYPEVPHYPAANDQVKLAAGWLIERCNFKGQYLGEVGVHDKQALVIVNKGMGTGSEVMALASQIAEKVSEQFGIELEVEPRVY</sequence>
<keyword evidence="9 20" id="KW-0132">Cell division</keyword>
<dbReference type="Pfam" id="PF01565">
    <property type="entry name" value="FAD_binding_4"/>
    <property type="match status" value="1"/>
</dbReference>
<evidence type="ECO:0000256" key="1">
    <source>
        <dbReference type="ARBA" id="ARBA00001974"/>
    </source>
</evidence>
<dbReference type="InterPro" id="IPR016167">
    <property type="entry name" value="FAD-bd_PCMH_sub1"/>
</dbReference>
<evidence type="ECO:0000313" key="22">
    <source>
        <dbReference type="EMBL" id="NYZ65001.1"/>
    </source>
</evidence>